<evidence type="ECO:0008006" key="4">
    <source>
        <dbReference type="Google" id="ProtNLM"/>
    </source>
</evidence>
<evidence type="ECO:0000313" key="2">
    <source>
        <dbReference type="EMBL" id="XAU15779.1"/>
    </source>
</evidence>
<feature type="signal peptide" evidence="1">
    <location>
        <begin position="1"/>
        <end position="24"/>
    </location>
</feature>
<keyword evidence="1" id="KW-0732">Signal</keyword>
<name>A0ABZ3HDM1_9BACT</name>
<keyword evidence="3" id="KW-1185">Reference proteome</keyword>
<accession>A0ABZ3HDM1</accession>
<proteinExistence type="predicted"/>
<feature type="chain" id="PRO_5045309729" description="Alginate export domain-containing protein" evidence="1">
    <location>
        <begin position="25"/>
        <end position="407"/>
    </location>
</feature>
<dbReference type="Proteomes" id="UP001447842">
    <property type="component" value="Chromosome"/>
</dbReference>
<dbReference type="Gene3D" id="2.40.160.10">
    <property type="entry name" value="Porin"/>
    <property type="match status" value="1"/>
</dbReference>
<dbReference type="InterPro" id="IPR023614">
    <property type="entry name" value="Porin_dom_sf"/>
</dbReference>
<protein>
    <recommendedName>
        <fullName evidence="4">Alginate export domain-containing protein</fullName>
    </recommendedName>
</protein>
<reference evidence="2 3" key="1">
    <citation type="submission" date="2024-03" db="EMBL/GenBank/DDBJ databases">
        <title>Sulfurimonas sp. HSL3-1.</title>
        <authorList>
            <person name="Wang S."/>
        </authorList>
    </citation>
    <scope>NUCLEOTIDE SEQUENCE [LARGE SCALE GENOMIC DNA]</scope>
    <source>
        <strain evidence="2 3">HSL3-1</strain>
    </source>
</reference>
<sequence length="407" mass="43227">MKKWMMSLAAVPVIVGSMGVAATAAEEIVLLNGMKMSGEIRPRYEMAAVKDNGLDTANAFTARTRLAVEGTLFGLEGLSAKVGMTSVNNFGYNDYAPQDATYDLILDPQQAILTEGYLAYTAADTTLLAGRSFVNLDDQRFVGTVGWRQMERAYDTVTLSNGSIDGLSLMGSWIYGYQGVNANPTTDTGSLLLHATYTAGKALSVTGFGYMLADVHDTYGLRVSGDIALNGVTLNYAASYAKQSDASLTYALDDAPEIDASYYDIALGANISGLIVGAEYEVLGDAESNSTKGFTTPLATLHKFQGWADVFLGRTAGSNNDGLADLSGKLGFAAPGFGKVLGVYHKFDALSGANKDLGSEFDLLYANKVPGVSNLGFLAKAAFYSKGDTGNDVTKVWAQLDYKFMVK</sequence>
<gene>
    <name evidence="2" type="ORF">WCY31_03535</name>
</gene>
<organism evidence="2 3">
    <name type="scientific">Sulfurimonas diazotrophicus</name>
    <dbReference type="NCBI Taxonomy" id="3131939"/>
    <lineage>
        <taxon>Bacteria</taxon>
        <taxon>Pseudomonadati</taxon>
        <taxon>Campylobacterota</taxon>
        <taxon>Epsilonproteobacteria</taxon>
        <taxon>Campylobacterales</taxon>
        <taxon>Sulfurimonadaceae</taxon>
        <taxon>Sulfurimonas</taxon>
    </lineage>
</organism>
<evidence type="ECO:0000256" key="1">
    <source>
        <dbReference type="SAM" id="SignalP"/>
    </source>
</evidence>
<evidence type="ECO:0000313" key="3">
    <source>
        <dbReference type="Proteomes" id="UP001447842"/>
    </source>
</evidence>
<dbReference type="EMBL" id="CP147920">
    <property type="protein sequence ID" value="XAU15779.1"/>
    <property type="molecule type" value="Genomic_DNA"/>
</dbReference>
<dbReference type="RefSeq" id="WP_345973142.1">
    <property type="nucleotide sequence ID" value="NZ_CP147920.1"/>
</dbReference>